<dbReference type="OrthoDB" id="2320933at2759"/>
<dbReference type="Proteomes" id="UP000738349">
    <property type="component" value="Unassembled WGS sequence"/>
</dbReference>
<comment type="caution">
    <text evidence="2">The sequence shown here is derived from an EMBL/GenBank/DDBJ whole genome shotgun (WGS) entry which is preliminary data.</text>
</comment>
<keyword evidence="3" id="KW-1185">Reference proteome</keyword>
<feature type="compositionally biased region" description="Acidic residues" evidence="1">
    <location>
        <begin position="42"/>
        <end position="57"/>
    </location>
</feature>
<dbReference type="EMBL" id="JAGMUV010000007">
    <property type="protein sequence ID" value="KAH7148712.1"/>
    <property type="molecule type" value="Genomic_DNA"/>
</dbReference>
<evidence type="ECO:0000313" key="2">
    <source>
        <dbReference type="EMBL" id="KAH7148712.1"/>
    </source>
</evidence>
<evidence type="ECO:0000256" key="1">
    <source>
        <dbReference type="SAM" id="MobiDB-lite"/>
    </source>
</evidence>
<sequence>MEVLVRDNHIKGGDVWFILKDFSLTLKAIGSSLKSYASSGESLEEDSNGWDESECEDLSGHGTMTPQTPEPVALDEMPKGKKQKSKTGIVDSWEDGSDDSESGAASDTSDTRSSLPGPPSAQKMQGEGLTNVVNAFTILQEDFECKFRKVWA</sequence>
<protein>
    <submittedName>
        <fullName evidence="2">Uncharacterized protein</fullName>
    </submittedName>
</protein>
<gene>
    <name evidence="2" type="ORF">EDB81DRAFT_472172</name>
</gene>
<evidence type="ECO:0000313" key="3">
    <source>
        <dbReference type="Proteomes" id="UP000738349"/>
    </source>
</evidence>
<organism evidence="2 3">
    <name type="scientific">Dactylonectria macrodidyma</name>
    <dbReference type="NCBI Taxonomy" id="307937"/>
    <lineage>
        <taxon>Eukaryota</taxon>
        <taxon>Fungi</taxon>
        <taxon>Dikarya</taxon>
        <taxon>Ascomycota</taxon>
        <taxon>Pezizomycotina</taxon>
        <taxon>Sordariomycetes</taxon>
        <taxon>Hypocreomycetidae</taxon>
        <taxon>Hypocreales</taxon>
        <taxon>Nectriaceae</taxon>
        <taxon>Dactylonectria</taxon>
    </lineage>
</organism>
<accession>A0A9P9J7V1</accession>
<name>A0A9P9J7V1_9HYPO</name>
<feature type="region of interest" description="Disordered" evidence="1">
    <location>
        <begin position="37"/>
        <end position="127"/>
    </location>
</feature>
<proteinExistence type="predicted"/>
<feature type="compositionally biased region" description="Acidic residues" evidence="1">
    <location>
        <begin position="92"/>
        <end position="101"/>
    </location>
</feature>
<reference evidence="2" key="1">
    <citation type="journal article" date="2021" name="Nat. Commun.">
        <title>Genetic determinants of endophytism in the Arabidopsis root mycobiome.</title>
        <authorList>
            <person name="Mesny F."/>
            <person name="Miyauchi S."/>
            <person name="Thiergart T."/>
            <person name="Pickel B."/>
            <person name="Atanasova L."/>
            <person name="Karlsson M."/>
            <person name="Huettel B."/>
            <person name="Barry K.W."/>
            <person name="Haridas S."/>
            <person name="Chen C."/>
            <person name="Bauer D."/>
            <person name="Andreopoulos W."/>
            <person name="Pangilinan J."/>
            <person name="LaButti K."/>
            <person name="Riley R."/>
            <person name="Lipzen A."/>
            <person name="Clum A."/>
            <person name="Drula E."/>
            <person name="Henrissat B."/>
            <person name="Kohler A."/>
            <person name="Grigoriev I.V."/>
            <person name="Martin F.M."/>
            <person name="Hacquard S."/>
        </authorList>
    </citation>
    <scope>NUCLEOTIDE SEQUENCE</scope>
    <source>
        <strain evidence="2">MPI-CAGE-AT-0147</strain>
    </source>
</reference>
<dbReference type="AlphaFoldDB" id="A0A9P9J7V1"/>